<dbReference type="OrthoDB" id="6020333at2759"/>
<proteinExistence type="predicted"/>
<protein>
    <submittedName>
        <fullName evidence="3">Uncharacterized protein LOC106169005</fullName>
    </submittedName>
</protein>
<name>A0A1S3IZW6_LINAN</name>
<keyword evidence="1" id="KW-0472">Membrane</keyword>
<organism evidence="2 3">
    <name type="scientific">Lingula anatina</name>
    <name type="common">Brachiopod</name>
    <name type="synonym">Lingula unguis</name>
    <dbReference type="NCBI Taxonomy" id="7574"/>
    <lineage>
        <taxon>Eukaryota</taxon>
        <taxon>Metazoa</taxon>
        <taxon>Spiralia</taxon>
        <taxon>Lophotrochozoa</taxon>
        <taxon>Brachiopoda</taxon>
        <taxon>Linguliformea</taxon>
        <taxon>Lingulata</taxon>
        <taxon>Lingulida</taxon>
        <taxon>Linguloidea</taxon>
        <taxon>Lingulidae</taxon>
        <taxon>Lingula</taxon>
    </lineage>
</organism>
<feature type="transmembrane region" description="Helical" evidence="1">
    <location>
        <begin position="76"/>
        <end position="97"/>
    </location>
</feature>
<dbReference type="AlphaFoldDB" id="A0A1S3IZW6"/>
<dbReference type="Proteomes" id="UP000085678">
    <property type="component" value="Unplaced"/>
</dbReference>
<feature type="transmembrane region" description="Helical" evidence="1">
    <location>
        <begin position="135"/>
        <end position="160"/>
    </location>
</feature>
<reference evidence="3" key="1">
    <citation type="submission" date="2025-08" db="UniProtKB">
        <authorList>
            <consortium name="RefSeq"/>
        </authorList>
    </citation>
    <scope>IDENTIFICATION</scope>
    <source>
        <tissue evidence="3">Gonads</tissue>
    </source>
</reference>
<dbReference type="GeneID" id="106169005"/>
<keyword evidence="1" id="KW-0812">Transmembrane</keyword>
<dbReference type="InParanoid" id="A0A1S3IZW6"/>
<accession>A0A1S3IZW6</accession>
<gene>
    <name evidence="3" type="primary">LOC106169005</name>
</gene>
<keyword evidence="2" id="KW-1185">Reference proteome</keyword>
<dbReference type="RefSeq" id="XP_013403742.1">
    <property type="nucleotide sequence ID" value="XM_013548288.1"/>
</dbReference>
<dbReference type="KEGG" id="lak:106169005"/>
<feature type="transmembrane region" description="Helical" evidence="1">
    <location>
        <begin position="172"/>
        <end position="201"/>
    </location>
</feature>
<evidence type="ECO:0000313" key="2">
    <source>
        <dbReference type="Proteomes" id="UP000085678"/>
    </source>
</evidence>
<sequence length="291" mass="31601">MTVVPAAKIISNNTITSSSGAVTIPTTTTTTFNPYLPGPPYGPHSASGSTLSPKNKTLTDGVGIPDVNDAVCEHIITTYIIPNFLHFVAFVMGYFYFRIQDNEQLYALMEKVFLQAGPSQGKVASQSNMIKRLRLFLALGAVWVLAVMALQVLFVAVFGIDQRNVLSRAGILGQWILFGIELVGIIIVNSVNLAVIINFATQCEMLIFFIKGISTKLQEKSMDLKSAMKDVLMVRHSIGSLNGPMSQMTSLAAIRFAELTIIAVNGVQLQDTVIHQLLTGLTLRLLQNGTP</sequence>
<dbReference type="PANTHER" id="PTHR38337">
    <property type="entry name" value="AGAP010540-PA"/>
    <property type="match status" value="1"/>
</dbReference>
<evidence type="ECO:0000313" key="3">
    <source>
        <dbReference type="RefSeq" id="XP_013403742.1"/>
    </source>
</evidence>
<keyword evidence="1" id="KW-1133">Transmembrane helix</keyword>
<evidence type="ECO:0000256" key="1">
    <source>
        <dbReference type="SAM" id="Phobius"/>
    </source>
</evidence>
<dbReference type="PANTHER" id="PTHR38337:SF1">
    <property type="entry name" value="GUSTATORY RECEPTOR"/>
    <property type="match status" value="1"/>
</dbReference>